<name>U2LJ30_9BACT</name>
<feature type="transmembrane region" description="Helical" evidence="12">
    <location>
        <begin position="214"/>
        <end position="234"/>
    </location>
</feature>
<keyword evidence="3" id="KW-0813">Transport</keyword>
<feature type="transmembrane region" description="Helical" evidence="12">
    <location>
        <begin position="292"/>
        <end position="313"/>
    </location>
</feature>
<feature type="transmembrane region" description="Helical" evidence="12">
    <location>
        <begin position="261"/>
        <end position="280"/>
    </location>
</feature>
<organism evidence="13 14">
    <name type="scientific">Hoylesella pleuritidis F0068</name>
    <dbReference type="NCBI Taxonomy" id="1081904"/>
    <lineage>
        <taxon>Bacteria</taxon>
        <taxon>Pseudomonadati</taxon>
        <taxon>Bacteroidota</taxon>
        <taxon>Bacteroidia</taxon>
        <taxon>Bacteroidales</taxon>
        <taxon>Prevotellaceae</taxon>
        <taxon>Hoylesella</taxon>
    </lineage>
</organism>
<dbReference type="PATRIC" id="fig|1081904.3.peg.171"/>
<feature type="transmembrane region" description="Helical" evidence="12">
    <location>
        <begin position="342"/>
        <end position="362"/>
    </location>
</feature>
<keyword evidence="9 12" id="KW-1133">Transmembrane helix</keyword>
<evidence type="ECO:0000256" key="10">
    <source>
        <dbReference type="ARBA" id="ARBA00023004"/>
    </source>
</evidence>
<dbReference type="GO" id="GO:0009055">
    <property type="term" value="F:electron transfer activity"/>
    <property type="evidence" value="ECO:0007669"/>
    <property type="project" value="TreeGrafter"/>
</dbReference>
<dbReference type="GO" id="GO:0005886">
    <property type="term" value="C:plasma membrane"/>
    <property type="evidence" value="ECO:0007669"/>
    <property type="project" value="UniProtKB-SubCell"/>
</dbReference>
<feature type="transmembrane region" description="Helical" evidence="12">
    <location>
        <begin position="176"/>
        <end position="198"/>
    </location>
</feature>
<dbReference type="RefSeq" id="WP_021582878.1">
    <property type="nucleotide sequence ID" value="NZ_AWET01000004.1"/>
</dbReference>
<dbReference type="GO" id="GO:0070069">
    <property type="term" value="C:cytochrome complex"/>
    <property type="evidence" value="ECO:0007669"/>
    <property type="project" value="TreeGrafter"/>
</dbReference>
<keyword evidence="4" id="KW-1003">Cell membrane</keyword>
<keyword evidence="14" id="KW-1185">Reference proteome</keyword>
<dbReference type="GO" id="GO:0019646">
    <property type="term" value="P:aerobic electron transport chain"/>
    <property type="evidence" value="ECO:0007669"/>
    <property type="project" value="TreeGrafter"/>
</dbReference>
<evidence type="ECO:0000256" key="2">
    <source>
        <dbReference type="ARBA" id="ARBA00007543"/>
    </source>
</evidence>
<dbReference type="GO" id="GO:0016682">
    <property type="term" value="F:oxidoreductase activity, acting on diphenols and related substances as donors, oxygen as acceptor"/>
    <property type="evidence" value="ECO:0007669"/>
    <property type="project" value="TreeGrafter"/>
</dbReference>
<dbReference type="PANTHER" id="PTHR43141:SF5">
    <property type="entry name" value="CYTOCHROME BD-I UBIQUINOL OXIDASE SUBUNIT 2"/>
    <property type="match status" value="1"/>
</dbReference>
<keyword evidence="5" id="KW-0349">Heme</keyword>
<evidence type="ECO:0000256" key="6">
    <source>
        <dbReference type="ARBA" id="ARBA00022692"/>
    </source>
</evidence>
<dbReference type="EMBL" id="AWET01000004">
    <property type="protein sequence ID" value="ERK04271.1"/>
    <property type="molecule type" value="Genomic_DNA"/>
</dbReference>
<keyword evidence="6 12" id="KW-0812">Transmembrane</keyword>
<proteinExistence type="inferred from homology"/>
<evidence type="ECO:0000256" key="1">
    <source>
        <dbReference type="ARBA" id="ARBA00004651"/>
    </source>
</evidence>
<evidence type="ECO:0000256" key="7">
    <source>
        <dbReference type="ARBA" id="ARBA00022723"/>
    </source>
</evidence>
<sequence>MSYSFFQQYWWFLVSLLGALLVFLMFVQGANSLIFNLGRTDTERRMLINSTGRKWEITFTTLVTFGGAFFASFPLFYSTSFGGAYWLWMVILFSFVLQAVSYEFQNKLGNVFGAKTFQILLVINGILGPLLLGGAVATFFDGSNFIIDKGNITQLGNPVISRWANASNGLDALLDVWNLVLGLAVFFLARVLGTLYIINNVSNEIIRLRSRQHLLINAAIFLVLFLTFFGRTLLKDGFAYDPTTGIISMEPQKYFHNLIDMWYLLFILVLGVVLLLFAIVRTVFSKNYHQGIWPGGIGVVLVVLVLLLCAGWNHTAYYPSNVDLQSSLTIANSCSSEFTLRAMSVVSLFIPFVLGYIVYVWYLMDRRKIDEKEIINDDAY</sequence>
<feature type="transmembrane region" description="Helical" evidence="12">
    <location>
        <begin position="57"/>
        <end position="77"/>
    </location>
</feature>
<feature type="transmembrane region" description="Helical" evidence="12">
    <location>
        <begin position="12"/>
        <end position="37"/>
    </location>
</feature>
<keyword evidence="7" id="KW-0479">Metal-binding</keyword>
<evidence type="ECO:0000256" key="3">
    <source>
        <dbReference type="ARBA" id="ARBA00022448"/>
    </source>
</evidence>
<evidence type="ECO:0000313" key="13">
    <source>
        <dbReference type="EMBL" id="ERK04271.1"/>
    </source>
</evidence>
<comment type="caution">
    <text evidence="13">The sequence shown here is derived from an EMBL/GenBank/DDBJ whole genome shotgun (WGS) entry which is preliminary data.</text>
</comment>
<reference evidence="13 14" key="1">
    <citation type="submission" date="2013-08" db="EMBL/GenBank/DDBJ databases">
        <authorList>
            <person name="Durkin A.S."/>
            <person name="Haft D.R."/>
            <person name="McCorrison J."/>
            <person name="Torralba M."/>
            <person name="Gillis M."/>
            <person name="Haft D.H."/>
            <person name="Methe B."/>
            <person name="Sutton G."/>
            <person name="Nelson K.E."/>
        </authorList>
    </citation>
    <scope>NUCLEOTIDE SEQUENCE [LARGE SCALE GENOMIC DNA]</scope>
    <source>
        <strain evidence="13 14">F0068</strain>
    </source>
</reference>
<evidence type="ECO:0000256" key="4">
    <source>
        <dbReference type="ARBA" id="ARBA00022475"/>
    </source>
</evidence>
<protein>
    <submittedName>
        <fullName evidence="13">Putative cytochrome d ubiquinol oxidase, subunit II</fullName>
    </submittedName>
</protein>
<dbReference type="Pfam" id="PF02322">
    <property type="entry name" value="Cyt_bd_oxida_II"/>
    <property type="match status" value="1"/>
</dbReference>
<evidence type="ECO:0000256" key="11">
    <source>
        <dbReference type="ARBA" id="ARBA00023136"/>
    </source>
</evidence>
<evidence type="ECO:0000256" key="9">
    <source>
        <dbReference type="ARBA" id="ARBA00022989"/>
    </source>
</evidence>
<keyword evidence="11 12" id="KW-0472">Membrane</keyword>
<feature type="transmembrane region" description="Helical" evidence="12">
    <location>
        <begin position="83"/>
        <end position="104"/>
    </location>
</feature>
<dbReference type="Proteomes" id="UP000016600">
    <property type="component" value="Unassembled WGS sequence"/>
</dbReference>
<dbReference type="PANTHER" id="PTHR43141">
    <property type="entry name" value="CYTOCHROME BD2 SUBUNIT II"/>
    <property type="match status" value="1"/>
</dbReference>
<feature type="transmembrane region" description="Helical" evidence="12">
    <location>
        <begin position="116"/>
        <end position="140"/>
    </location>
</feature>
<keyword evidence="10" id="KW-0408">Iron</keyword>
<comment type="similarity">
    <text evidence="2">Belongs to the cytochrome ubiquinol oxidase subunit 2 family.</text>
</comment>
<evidence type="ECO:0000313" key="14">
    <source>
        <dbReference type="Proteomes" id="UP000016600"/>
    </source>
</evidence>
<accession>U2LJ30</accession>
<dbReference type="AlphaFoldDB" id="U2LJ30"/>
<keyword evidence="8" id="KW-0249">Electron transport</keyword>
<evidence type="ECO:0000256" key="8">
    <source>
        <dbReference type="ARBA" id="ARBA00022982"/>
    </source>
</evidence>
<dbReference type="GO" id="GO:0046872">
    <property type="term" value="F:metal ion binding"/>
    <property type="evidence" value="ECO:0007669"/>
    <property type="project" value="UniProtKB-KW"/>
</dbReference>
<comment type="subcellular location">
    <subcellularLocation>
        <location evidence="1">Cell membrane</location>
        <topology evidence="1">Multi-pass membrane protein</topology>
    </subcellularLocation>
</comment>
<dbReference type="InterPro" id="IPR003317">
    <property type="entry name" value="Cyt-d_oxidase_su2"/>
</dbReference>
<gene>
    <name evidence="13" type="ORF">HMPREF1218_1136</name>
</gene>
<evidence type="ECO:0000256" key="5">
    <source>
        <dbReference type="ARBA" id="ARBA00022617"/>
    </source>
</evidence>
<evidence type="ECO:0000256" key="12">
    <source>
        <dbReference type="SAM" id="Phobius"/>
    </source>
</evidence>